<dbReference type="SUPFAM" id="SSF82549">
    <property type="entry name" value="DAK1/DegV-like"/>
    <property type="match status" value="1"/>
</dbReference>
<evidence type="ECO:0000313" key="2">
    <source>
        <dbReference type="EMBL" id="MBC8561923.1"/>
    </source>
</evidence>
<evidence type="ECO:0000313" key="3">
    <source>
        <dbReference type="Proteomes" id="UP000606193"/>
    </source>
</evidence>
<keyword evidence="1" id="KW-0446">Lipid-binding</keyword>
<dbReference type="PROSITE" id="PS51482">
    <property type="entry name" value="DEGV"/>
    <property type="match status" value="1"/>
</dbReference>
<dbReference type="Proteomes" id="UP000606193">
    <property type="component" value="Unassembled WGS sequence"/>
</dbReference>
<gene>
    <name evidence="2" type="ORF">H8704_04630</name>
</gene>
<dbReference type="InterPro" id="IPR003797">
    <property type="entry name" value="DegV"/>
</dbReference>
<reference evidence="2 3" key="1">
    <citation type="submission" date="2020-08" db="EMBL/GenBank/DDBJ databases">
        <title>Genome public.</title>
        <authorList>
            <person name="Liu C."/>
            <person name="Sun Q."/>
        </authorList>
    </citation>
    <scope>NUCLEOTIDE SEQUENCE [LARGE SCALE GENOMIC DNA]</scope>
    <source>
        <strain evidence="2 3">NSJ-37</strain>
    </source>
</reference>
<dbReference type="InterPro" id="IPR050270">
    <property type="entry name" value="DegV_domain_contain"/>
</dbReference>
<dbReference type="InterPro" id="IPR043168">
    <property type="entry name" value="DegV_C"/>
</dbReference>
<evidence type="ECO:0000256" key="1">
    <source>
        <dbReference type="ARBA" id="ARBA00023121"/>
    </source>
</evidence>
<keyword evidence="3" id="KW-1185">Reference proteome</keyword>
<dbReference type="PANTHER" id="PTHR33434">
    <property type="entry name" value="DEGV DOMAIN-CONTAINING PROTEIN DR_1986-RELATED"/>
    <property type="match status" value="1"/>
</dbReference>
<organism evidence="2 3">
    <name type="scientific">Jutongia huaianensis</name>
    <dbReference type="NCBI Taxonomy" id="2763668"/>
    <lineage>
        <taxon>Bacteria</taxon>
        <taxon>Bacillati</taxon>
        <taxon>Bacillota</taxon>
        <taxon>Clostridia</taxon>
        <taxon>Lachnospirales</taxon>
        <taxon>Lachnospiraceae</taxon>
        <taxon>Jutongia</taxon>
    </lineage>
</organism>
<accession>A0ABR7N1Q5</accession>
<dbReference type="Gene3D" id="3.40.50.10170">
    <property type="match status" value="1"/>
</dbReference>
<proteinExistence type="predicted"/>
<dbReference type="NCBIfam" id="TIGR00762">
    <property type="entry name" value="DegV"/>
    <property type="match status" value="1"/>
</dbReference>
<dbReference type="Pfam" id="PF02645">
    <property type="entry name" value="DegV"/>
    <property type="match status" value="1"/>
</dbReference>
<protein>
    <submittedName>
        <fullName evidence="2">DegV family protein</fullName>
    </submittedName>
</protein>
<sequence>MDFQIISDGSCDLTLELREKYNIQVVPFYVSFDGENYQKEIDEIDIRDVYERMVKEPDVYPKTSLPSVQNFADAFLPHVKEGRAIICMTITNTLSGAYNSACNAREIILEDYPEAQITVINSLEATVSQGIYAIEAAKMRDAGYSYEKTVAVLKGEMMDRGRIFFTVGDLTYLQHGGRIGKLAGMAGTMLRLKPMITLKDGAIDSSGVARSRKKSMAKVIELTKLYFEENHENPQDYIFSVGFGYDEEEGYQFKTMIDEMLREMGGKEESRIVQIGATICVHTGPYALGVGVMKKYEACAEAGLSEEESLKRYTA</sequence>
<dbReference type="RefSeq" id="WP_249297509.1">
    <property type="nucleotide sequence ID" value="NZ_JACRSX010000003.1"/>
</dbReference>
<name>A0ABR7N1Q5_9FIRM</name>
<comment type="caution">
    <text evidence="2">The sequence shown here is derived from an EMBL/GenBank/DDBJ whole genome shotgun (WGS) entry which is preliminary data.</text>
</comment>
<dbReference type="Gene3D" id="3.30.1180.10">
    <property type="match status" value="1"/>
</dbReference>
<dbReference type="PANTHER" id="PTHR33434:SF2">
    <property type="entry name" value="FATTY ACID-BINDING PROTEIN TM_1468"/>
    <property type="match status" value="1"/>
</dbReference>
<dbReference type="EMBL" id="JACRSX010000003">
    <property type="protein sequence ID" value="MBC8561923.1"/>
    <property type="molecule type" value="Genomic_DNA"/>
</dbReference>